<dbReference type="RefSeq" id="XP_024947083.1">
    <property type="nucleotide sequence ID" value="XM_025091315.1"/>
</dbReference>
<dbReference type="Proteomes" id="UP000694920">
    <property type="component" value="Unplaced"/>
</dbReference>
<keyword evidence="1" id="KW-1185">Reference proteome</keyword>
<proteinExistence type="predicted"/>
<dbReference type="AlphaFoldDB" id="A0AAJ7RU00"/>
<organism evidence="1 2">
    <name type="scientific">Cephus cinctus</name>
    <name type="common">Wheat stem sawfly</name>
    <dbReference type="NCBI Taxonomy" id="211228"/>
    <lineage>
        <taxon>Eukaryota</taxon>
        <taxon>Metazoa</taxon>
        <taxon>Ecdysozoa</taxon>
        <taxon>Arthropoda</taxon>
        <taxon>Hexapoda</taxon>
        <taxon>Insecta</taxon>
        <taxon>Pterygota</taxon>
        <taxon>Neoptera</taxon>
        <taxon>Endopterygota</taxon>
        <taxon>Hymenoptera</taxon>
        <taxon>Cephoidea</taxon>
        <taxon>Cephidae</taxon>
        <taxon>Cephus</taxon>
    </lineage>
</organism>
<reference evidence="2" key="1">
    <citation type="submission" date="2025-08" db="UniProtKB">
        <authorList>
            <consortium name="RefSeq"/>
        </authorList>
    </citation>
    <scope>IDENTIFICATION</scope>
</reference>
<sequence>MECEYPGTTYIPEDEEVSRRNRERQLVQEGTALWKKRKEELQRQKYREQRELREMLASYSPWGRPGGGAPCASALRKKNVRLEPATPSRNCIYEDWKKNSTTQRLVKLEPIDTRDIQPSSGAVDANRFFQMDSRRGRSFVARNRNNEEIQIYKLTGGVELVPLLTTRRHHAQPQTTRYLATDATRPGYTIDSLRGMAAASVNREYVRDLGEQIRYKRERILEERRREQETSRKHFDTWRRFWGRPGHGAPTQHLYRTNLYDILYRVAL</sequence>
<evidence type="ECO:0000313" key="2">
    <source>
        <dbReference type="RefSeq" id="XP_024947083.1"/>
    </source>
</evidence>
<dbReference type="KEGG" id="ccin:107274022"/>
<evidence type="ECO:0000313" key="1">
    <source>
        <dbReference type="Proteomes" id="UP000694920"/>
    </source>
</evidence>
<name>A0AAJ7RU00_CEPCN</name>
<dbReference type="GeneID" id="107274022"/>
<accession>A0AAJ7RU00</accession>
<protein>
    <submittedName>
        <fullName evidence="2">Uncharacterized protein LOC107274022</fullName>
    </submittedName>
</protein>
<gene>
    <name evidence="2" type="primary">LOC107274022</name>
</gene>